<dbReference type="Proteomes" id="UP000182237">
    <property type="component" value="Chromosome I"/>
</dbReference>
<dbReference type="RefSeq" id="WP_019193601.1">
    <property type="nucleotide sequence ID" value="NZ_LT629765.1"/>
</dbReference>
<keyword evidence="4" id="KW-1185">Reference proteome</keyword>
<organism evidence="3 4">
    <name type="scientific">Corynebacterium timonense</name>
    <dbReference type="NCBI Taxonomy" id="441500"/>
    <lineage>
        <taxon>Bacteria</taxon>
        <taxon>Bacillati</taxon>
        <taxon>Actinomycetota</taxon>
        <taxon>Actinomycetes</taxon>
        <taxon>Mycobacteriales</taxon>
        <taxon>Corynebacteriaceae</taxon>
        <taxon>Corynebacterium</taxon>
    </lineage>
</organism>
<dbReference type="AlphaFoldDB" id="A0A1H1U9R0"/>
<reference evidence="3 4" key="1">
    <citation type="submission" date="2016-10" db="EMBL/GenBank/DDBJ databases">
        <authorList>
            <person name="de Groot N.N."/>
        </authorList>
    </citation>
    <scope>NUCLEOTIDE SEQUENCE [LARGE SCALE GENOMIC DNA]</scope>
    <source>
        <strain evidence="3 4">DSM 45434</strain>
    </source>
</reference>
<keyword evidence="2" id="KW-1133">Transmembrane helix</keyword>
<keyword evidence="2" id="KW-0812">Transmembrane</keyword>
<feature type="transmembrane region" description="Helical" evidence="2">
    <location>
        <begin position="124"/>
        <end position="148"/>
    </location>
</feature>
<evidence type="ECO:0000256" key="1">
    <source>
        <dbReference type="SAM" id="MobiDB-lite"/>
    </source>
</evidence>
<proteinExistence type="predicted"/>
<evidence type="ECO:0000313" key="3">
    <source>
        <dbReference type="EMBL" id="SDS69170.1"/>
    </source>
</evidence>
<feature type="compositionally biased region" description="Low complexity" evidence="1">
    <location>
        <begin position="210"/>
        <end position="221"/>
    </location>
</feature>
<dbReference type="EMBL" id="LT629765">
    <property type="protein sequence ID" value="SDS69170.1"/>
    <property type="molecule type" value="Genomic_DNA"/>
</dbReference>
<keyword evidence="2" id="KW-0472">Membrane</keyword>
<accession>A0A1H1U9R0</accession>
<name>A0A1H1U9R0_9CORY</name>
<dbReference type="eggNOG" id="ENOG50312GX">
    <property type="taxonomic scope" value="Bacteria"/>
</dbReference>
<feature type="region of interest" description="Disordered" evidence="1">
    <location>
        <begin position="175"/>
        <end position="234"/>
    </location>
</feature>
<dbReference type="STRING" id="1203190.GCA_000312345_00753"/>
<dbReference type="OrthoDB" id="4406276at2"/>
<gene>
    <name evidence="3" type="ORF">SAMN04488539_2182</name>
</gene>
<evidence type="ECO:0000313" key="4">
    <source>
        <dbReference type="Proteomes" id="UP000182237"/>
    </source>
</evidence>
<protein>
    <submittedName>
        <fullName evidence="3">Uncharacterized protein</fullName>
    </submittedName>
</protein>
<sequence length="234" mass="25087">MNLTSARLALRGANAAYTYFRKLDDEKQRDVYNAVVDSIKNSTDDVEGRPTLDDLREIYGAARAEAGAVTRNAHDRLDRRRADFDASAPARKARRQALLDDAKTAPSRIKNKKKEERKAAARRAATAAGVVGAIAALGAAAYAVYAFVVNKRDETPAAPAPAAGGGRGRATLVYSTTTEDDRNPADASSNAHGSAGPLGEEPAERDEELLSSLDEQLSTLDTLEDEQRDTRGTN</sequence>
<evidence type="ECO:0000256" key="2">
    <source>
        <dbReference type="SAM" id="Phobius"/>
    </source>
</evidence>